<dbReference type="InterPro" id="IPR011044">
    <property type="entry name" value="Quino_amine_DH_bsu"/>
</dbReference>
<dbReference type="Proteomes" id="UP000717835">
    <property type="component" value="Unassembled WGS sequence"/>
</dbReference>
<protein>
    <submittedName>
        <fullName evidence="1">TolB-like 6-bladed beta-propeller domain-containing protein</fullName>
    </submittedName>
</protein>
<dbReference type="Pfam" id="PF15869">
    <property type="entry name" value="TolB_like"/>
    <property type="match status" value="1"/>
</dbReference>
<dbReference type="Gene3D" id="2.120.10.30">
    <property type="entry name" value="TolB, C-terminal domain"/>
    <property type="match status" value="1"/>
</dbReference>
<dbReference type="AlphaFoldDB" id="A0A921HW18"/>
<accession>A0A921HW18</accession>
<evidence type="ECO:0000313" key="1">
    <source>
        <dbReference type="EMBL" id="HJF91528.1"/>
    </source>
</evidence>
<reference evidence="1" key="1">
    <citation type="journal article" date="2021" name="PeerJ">
        <title>Extensive microbial diversity within the chicken gut microbiome revealed by metagenomics and culture.</title>
        <authorList>
            <person name="Gilroy R."/>
            <person name="Ravi A."/>
            <person name="Getino M."/>
            <person name="Pursley I."/>
            <person name="Horton D.L."/>
            <person name="Alikhan N.F."/>
            <person name="Baker D."/>
            <person name="Gharbi K."/>
            <person name="Hall N."/>
            <person name="Watson M."/>
            <person name="Adriaenssens E.M."/>
            <person name="Foster-Nyarko E."/>
            <person name="Jarju S."/>
            <person name="Secka A."/>
            <person name="Antonio M."/>
            <person name="Oren A."/>
            <person name="Chaudhuri R.R."/>
            <person name="La Ragione R."/>
            <person name="Hildebrand F."/>
            <person name="Pallen M.J."/>
        </authorList>
    </citation>
    <scope>NUCLEOTIDE SEQUENCE</scope>
    <source>
        <strain evidence="1">CHK55-1828</strain>
    </source>
</reference>
<sequence length="311" mass="35646">MYTSFETTDTLVAQVHSIPPVMLYPREVFLDGPRLVVFNDKMDTCFQVFDRNDFRYLYSFGVLGEGPDDFQLPAGLFAGQHAGKTFVTDMDKLKSISFESGKPVVSVHPLPVQRSYYNGLMMLADSLYVCEADHEDSKEYLFIHPDGSQELKVDYPETEERFGSVLARNQAYGRLAAARPSGECFASFYVSDRRFRIIDRSGNILHDILLDIAPRDPQIPVASDERRIHTLSVYATQDHIYTLNLDMKPEEIYSRKSLPSIQVFSWEGKPLAQWFLDRFVSSFVVDEDRRTIYGVFAENEAEIYTFGWGDD</sequence>
<proteinExistence type="predicted"/>
<reference evidence="1" key="2">
    <citation type="submission" date="2021-09" db="EMBL/GenBank/DDBJ databases">
        <authorList>
            <person name="Gilroy R."/>
        </authorList>
    </citation>
    <scope>NUCLEOTIDE SEQUENCE</scope>
    <source>
        <strain evidence="1">CHK55-1828</strain>
    </source>
</reference>
<dbReference type="EMBL" id="DYVX01000034">
    <property type="protein sequence ID" value="HJF91528.1"/>
    <property type="molecule type" value="Genomic_DNA"/>
</dbReference>
<dbReference type="RefSeq" id="WP_276826811.1">
    <property type="nucleotide sequence ID" value="NZ_DYVX01000034.1"/>
</dbReference>
<name>A0A921HW18_9BACT</name>
<dbReference type="SUPFAM" id="SSF50969">
    <property type="entry name" value="YVTN repeat-like/Quinoprotein amine dehydrogenase"/>
    <property type="match status" value="1"/>
</dbReference>
<dbReference type="InterPro" id="IPR011042">
    <property type="entry name" value="6-blade_b-propeller_TolB-like"/>
</dbReference>
<comment type="caution">
    <text evidence="1">The sequence shown here is derived from an EMBL/GenBank/DDBJ whole genome shotgun (WGS) entry which is preliminary data.</text>
</comment>
<gene>
    <name evidence="1" type="ORF">K8W02_03970</name>
</gene>
<organism evidence="1 2">
    <name type="scientific">Mediterranea massiliensis</name>
    <dbReference type="NCBI Taxonomy" id="1841865"/>
    <lineage>
        <taxon>Bacteria</taxon>
        <taxon>Pseudomonadati</taxon>
        <taxon>Bacteroidota</taxon>
        <taxon>Bacteroidia</taxon>
        <taxon>Bacteroidales</taxon>
        <taxon>Bacteroidaceae</taxon>
        <taxon>Mediterranea</taxon>
    </lineage>
</organism>
<evidence type="ECO:0000313" key="2">
    <source>
        <dbReference type="Proteomes" id="UP000717835"/>
    </source>
</evidence>